<reference evidence="7 8" key="1">
    <citation type="submission" date="2022-05" db="EMBL/GenBank/DDBJ databases">
        <authorList>
            <consortium name="Genoscope - CEA"/>
            <person name="William W."/>
        </authorList>
    </citation>
    <scope>NUCLEOTIDE SEQUENCE [LARGE SCALE GENOMIC DNA]</scope>
</reference>
<dbReference type="EMBL" id="CALNXJ010000022">
    <property type="protein sequence ID" value="CAH3126768.1"/>
    <property type="molecule type" value="Genomic_DNA"/>
</dbReference>
<dbReference type="Pfam" id="PF13927">
    <property type="entry name" value="Ig_3"/>
    <property type="match status" value="1"/>
</dbReference>
<evidence type="ECO:0000256" key="2">
    <source>
        <dbReference type="ARBA" id="ARBA00023157"/>
    </source>
</evidence>
<dbReference type="InterPro" id="IPR013783">
    <property type="entry name" value="Ig-like_fold"/>
</dbReference>
<evidence type="ECO:0000256" key="4">
    <source>
        <dbReference type="SAM" id="SignalP"/>
    </source>
</evidence>
<feature type="signal peptide" evidence="4">
    <location>
        <begin position="1"/>
        <end position="18"/>
    </location>
</feature>
<dbReference type="Gene3D" id="2.60.120.290">
    <property type="entry name" value="Spermadhesin, CUB domain"/>
    <property type="match status" value="1"/>
</dbReference>
<dbReference type="SUPFAM" id="SSF49854">
    <property type="entry name" value="Spermadhesin, CUB domain"/>
    <property type="match status" value="1"/>
</dbReference>
<evidence type="ECO:0000256" key="1">
    <source>
        <dbReference type="ARBA" id="ARBA00022737"/>
    </source>
</evidence>
<dbReference type="Gene3D" id="2.60.40.10">
    <property type="entry name" value="Immunoglobulins"/>
    <property type="match status" value="1"/>
</dbReference>
<proteinExistence type="predicted"/>
<evidence type="ECO:0000313" key="8">
    <source>
        <dbReference type="Proteomes" id="UP001159428"/>
    </source>
</evidence>
<dbReference type="InterPro" id="IPR003599">
    <property type="entry name" value="Ig_sub"/>
</dbReference>
<keyword evidence="1" id="KW-0677">Repeat</keyword>
<dbReference type="InterPro" id="IPR008993">
    <property type="entry name" value="TIMP-like_OB-fold"/>
</dbReference>
<evidence type="ECO:0000259" key="6">
    <source>
        <dbReference type="PROSITE" id="PS50835"/>
    </source>
</evidence>
<dbReference type="SMART" id="SM00408">
    <property type="entry name" value="IGc2"/>
    <property type="match status" value="1"/>
</dbReference>
<dbReference type="SMART" id="SM00042">
    <property type="entry name" value="CUB"/>
    <property type="match status" value="1"/>
</dbReference>
<dbReference type="PROSITE" id="PS50835">
    <property type="entry name" value="IG_LIKE"/>
    <property type="match status" value="1"/>
</dbReference>
<comment type="caution">
    <text evidence="3">Lacks conserved residue(s) required for the propagation of feature annotation.</text>
</comment>
<evidence type="ECO:0008006" key="9">
    <source>
        <dbReference type="Google" id="ProtNLM"/>
    </source>
</evidence>
<comment type="caution">
    <text evidence="7">The sequence shown here is derived from an EMBL/GenBank/DDBJ whole genome shotgun (WGS) entry which is preliminary data.</text>
</comment>
<evidence type="ECO:0000256" key="3">
    <source>
        <dbReference type="PROSITE-ProRule" id="PRU00059"/>
    </source>
</evidence>
<organism evidence="7 8">
    <name type="scientific">Pocillopora meandrina</name>
    <dbReference type="NCBI Taxonomy" id="46732"/>
    <lineage>
        <taxon>Eukaryota</taxon>
        <taxon>Metazoa</taxon>
        <taxon>Cnidaria</taxon>
        <taxon>Anthozoa</taxon>
        <taxon>Hexacorallia</taxon>
        <taxon>Scleractinia</taxon>
        <taxon>Astrocoeniina</taxon>
        <taxon>Pocilloporidae</taxon>
        <taxon>Pocillopora</taxon>
    </lineage>
</organism>
<feature type="chain" id="PRO_5043628212" description="Ig-like domain-containing protein" evidence="4">
    <location>
        <begin position="19"/>
        <end position="486"/>
    </location>
</feature>
<feature type="domain" description="Ig-like" evidence="6">
    <location>
        <begin position="148"/>
        <end position="230"/>
    </location>
</feature>
<dbReference type="PANTHER" id="PTHR24251">
    <property type="entry name" value="OVOCHYMASE-RELATED"/>
    <property type="match status" value="1"/>
</dbReference>
<dbReference type="InterPro" id="IPR007110">
    <property type="entry name" value="Ig-like_dom"/>
</dbReference>
<dbReference type="PROSITE" id="PS01180">
    <property type="entry name" value="CUB"/>
    <property type="match status" value="1"/>
</dbReference>
<dbReference type="InterPro" id="IPR035914">
    <property type="entry name" value="Sperma_CUB_dom_sf"/>
</dbReference>
<sequence>MFLISALVAGLFLPVAYTCSLPTGTSFYTPIQRTILAPIVFQAKVLNTTTYLDRHATGQVFDACVRIAKIFKAPFEIPPELCFGSFGIEELCLTYVFEGSDYIFFVNEDFTARYDGFPLSAISVTDDNLSLVERGYCSADQSDDCEPPKIDLETFEPVNRILEGRNAVVKCQASGTLPKVTIWSRGGQLVMEKLRGNMLEISDVTMYDTGRYSCTVKNPAGEDTAETYVQILSSACGGLVAVHENKTITIQSPDYPWPYRKAKSCSWRVCPPQGMKLEFNFTTFDLRTFDKLEIINECDRQHSPWRTYCGSKVSPGSFLSRCNSTCMQIVLNSGFPPNRVATGFQANIKTSDPDETEDNLEEMVCGSNLVARVIPSERQLLALEVNVKILEVHRQDEPMLVSPDDEISIKHDFTITDMYGCPMELKTGSEYYIFASFERHINSEDPISLVMDFAVDPNNNETSANFIQRLKAIKEEPPQCEPLPAK</sequence>
<dbReference type="AlphaFoldDB" id="A0AAU9WV08"/>
<dbReference type="SMART" id="SM00409">
    <property type="entry name" value="IG"/>
    <property type="match status" value="1"/>
</dbReference>
<keyword evidence="8" id="KW-1185">Reference proteome</keyword>
<dbReference type="SUPFAM" id="SSF50242">
    <property type="entry name" value="TIMP-like"/>
    <property type="match status" value="1"/>
</dbReference>
<name>A0AAU9WV08_9CNID</name>
<dbReference type="InterPro" id="IPR003598">
    <property type="entry name" value="Ig_sub2"/>
</dbReference>
<dbReference type="InterPro" id="IPR036179">
    <property type="entry name" value="Ig-like_dom_sf"/>
</dbReference>
<dbReference type="Pfam" id="PF00431">
    <property type="entry name" value="CUB"/>
    <property type="match status" value="1"/>
</dbReference>
<dbReference type="Proteomes" id="UP001159428">
    <property type="component" value="Unassembled WGS sequence"/>
</dbReference>
<feature type="domain" description="CUB" evidence="5">
    <location>
        <begin position="236"/>
        <end position="351"/>
    </location>
</feature>
<keyword evidence="2" id="KW-1015">Disulfide bond</keyword>
<accession>A0AAU9WV08</accession>
<protein>
    <recommendedName>
        <fullName evidence="9">Ig-like domain-containing protein</fullName>
    </recommendedName>
</protein>
<evidence type="ECO:0000313" key="7">
    <source>
        <dbReference type="EMBL" id="CAH3126768.1"/>
    </source>
</evidence>
<gene>
    <name evidence="7" type="ORF">PMEA_00012720</name>
</gene>
<dbReference type="SUPFAM" id="SSF48726">
    <property type="entry name" value="Immunoglobulin"/>
    <property type="match status" value="1"/>
</dbReference>
<dbReference type="CDD" id="cd00041">
    <property type="entry name" value="CUB"/>
    <property type="match status" value="1"/>
</dbReference>
<keyword evidence="4" id="KW-0732">Signal</keyword>
<evidence type="ECO:0000259" key="5">
    <source>
        <dbReference type="PROSITE" id="PS01180"/>
    </source>
</evidence>
<dbReference type="InterPro" id="IPR000859">
    <property type="entry name" value="CUB_dom"/>
</dbReference>